<dbReference type="EMBL" id="BRYB01005401">
    <property type="protein sequence ID" value="GMI24061.1"/>
    <property type="molecule type" value="Genomic_DNA"/>
</dbReference>
<dbReference type="Proteomes" id="UP001165060">
    <property type="component" value="Unassembled WGS sequence"/>
</dbReference>
<organism evidence="2 3">
    <name type="scientific">Tetraparma gracilis</name>
    <dbReference type="NCBI Taxonomy" id="2962635"/>
    <lineage>
        <taxon>Eukaryota</taxon>
        <taxon>Sar</taxon>
        <taxon>Stramenopiles</taxon>
        <taxon>Ochrophyta</taxon>
        <taxon>Bolidophyceae</taxon>
        <taxon>Parmales</taxon>
        <taxon>Triparmaceae</taxon>
        <taxon>Tetraparma</taxon>
    </lineage>
</organism>
<name>A0ABQ6MDD8_9STRA</name>
<evidence type="ECO:0000313" key="2">
    <source>
        <dbReference type="EMBL" id="GMI24061.1"/>
    </source>
</evidence>
<keyword evidence="1" id="KW-0812">Transmembrane</keyword>
<comment type="caution">
    <text evidence="2">The sequence shown here is derived from an EMBL/GenBank/DDBJ whole genome shotgun (WGS) entry which is preliminary data.</text>
</comment>
<sequence length="110" mass="12917">PSPPPQFFIVRWYYQNYYFFGACCIGAEMTYMLAFAMFFNPVGVFWYPLQHNQAFYVFLPFCACKNVVNFFQLCSASKEIARSDAFDWNEANIKGYKRPPFVDPDAPKKE</sequence>
<proteinExistence type="predicted"/>
<evidence type="ECO:0000313" key="3">
    <source>
        <dbReference type="Proteomes" id="UP001165060"/>
    </source>
</evidence>
<gene>
    <name evidence="2" type="ORF">TeGR_g13053</name>
</gene>
<reference evidence="2 3" key="1">
    <citation type="journal article" date="2023" name="Commun. Biol.">
        <title>Genome analysis of Parmales, the sister group of diatoms, reveals the evolutionary specialization of diatoms from phago-mixotrophs to photoautotrophs.</title>
        <authorList>
            <person name="Ban H."/>
            <person name="Sato S."/>
            <person name="Yoshikawa S."/>
            <person name="Yamada K."/>
            <person name="Nakamura Y."/>
            <person name="Ichinomiya M."/>
            <person name="Sato N."/>
            <person name="Blanc-Mathieu R."/>
            <person name="Endo H."/>
            <person name="Kuwata A."/>
            <person name="Ogata H."/>
        </authorList>
    </citation>
    <scope>NUCLEOTIDE SEQUENCE [LARGE SCALE GENOMIC DNA]</scope>
</reference>
<feature type="transmembrane region" description="Helical" evidence="1">
    <location>
        <begin position="17"/>
        <end position="39"/>
    </location>
</feature>
<keyword evidence="3" id="KW-1185">Reference proteome</keyword>
<protein>
    <submittedName>
        <fullName evidence="2">Uncharacterized protein</fullName>
    </submittedName>
</protein>
<keyword evidence="1" id="KW-1133">Transmembrane helix</keyword>
<accession>A0ABQ6MDD8</accession>
<feature type="non-terminal residue" evidence="2">
    <location>
        <position position="1"/>
    </location>
</feature>
<evidence type="ECO:0000256" key="1">
    <source>
        <dbReference type="SAM" id="Phobius"/>
    </source>
</evidence>
<keyword evidence="1" id="KW-0472">Membrane</keyword>